<protein>
    <submittedName>
        <fullName evidence="1">Uncharacterized protein</fullName>
    </submittedName>
</protein>
<sequence length="163" mass="18055">MSILGGAGHVWDAIGVCSAWAWDWKQVAWRIPGIWWKGQMYSSGIETIGGDHGGDVMEGVDGEVEGVDGEVEGVDGEVEGVQGGEDEIWRKRGFWPTNQIPKTDRVPWKGWCCWWDARSKRLHRGGVCPAKLKTECNMLGVGWGKLKLTEVVQESSGMELLLK</sequence>
<proteinExistence type="predicted"/>
<keyword evidence="2" id="KW-1185">Reference proteome</keyword>
<dbReference type="Proteomes" id="UP000054166">
    <property type="component" value="Unassembled WGS sequence"/>
</dbReference>
<reference evidence="1 2" key="1">
    <citation type="submission" date="2014-04" db="EMBL/GenBank/DDBJ databases">
        <authorList>
            <consortium name="DOE Joint Genome Institute"/>
            <person name="Kuo A."/>
            <person name="Tarkka M."/>
            <person name="Buscot F."/>
            <person name="Kohler A."/>
            <person name="Nagy L.G."/>
            <person name="Floudas D."/>
            <person name="Copeland A."/>
            <person name="Barry K.W."/>
            <person name="Cichocki N."/>
            <person name="Veneault-Fourrey C."/>
            <person name="LaButti K."/>
            <person name="Lindquist E.A."/>
            <person name="Lipzen A."/>
            <person name="Lundell T."/>
            <person name="Morin E."/>
            <person name="Murat C."/>
            <person name="Sun H."/>
            <person name="Tunlid A."/>
            <person name="Henrissat B."/>
            <person name="Grigoriev I.V."/>
            <person name="Hibbett D.S."/>
            <person name="Martin F."/>
            <person name="Nordberg H.P."/>
            <person name="Cantor M.N."/>
            <person name="Hua S.X."/>
        </authorList>
    </citation>
    <scope>NUCLEOTIDE SEQUENCE [LARGE SCALE GENOMIC DNA]</scope>
    <source>
        <strain evidence="1 2">F 1598</strain>
    </source>
</reference>
<organism evidence="1 2">
    <name type="scientific">Piloderma croceum (strain F 1598)</name>
    <dbReference type="NCBI Taxonomy" id="765440"/>
    <lineage>
        <taxon>Eukaryota</taxon>
        <taxon>Fungi</taxon>
        <taxon>Dikarya</taxon>
        <taxon>Basidiomycota</taxon>
        <taxon>Agaricomycotina</taxon>
        <taxon>Agaricomycetes</taxon>
        <taxon>Agaricomycetidae</taxon>
        <taxon>Atheliales</taxon>
        <taxon>Atheliaceae</taxon>
        <taxon>Piloderma</taxon>
    </lineage>
</organism>
<dbReference type="AlphaFoldDB" id="A0A0C3G0B9"/>
<evidence type="ECO:0000313" key="1">
    <source>
        <dbReference type="EMBL" id="KIM89620.1"/>
    </source>
</evidence>
<evidence type="ECO:0000313" key="2">
    <source>
        <dbReference type="Proteomes" id="UP000054166"/>
    </source>
</evidence>
<dbReference type="HOGENOM" id="CLU_1627704_0_0_1"/>
<dbReference type="InParanoid" id="A0A0C3G0B9"/>
<dbReference type="EMBL" id="KN832974">
    <property type="protein sequence ID" value="KIM89620.1"/>
    <property type="molecule type" value="Genomic_DNA"/>
</dbReference>
<gene>
    <name evidence="1" type="ORF">PILCRDRAFT_84591</name>
</gene>
<accession>A0A0C3G0B9</accession>
<reference evidence="2" key="2">
    <citation type="submission" date="2015-01" db="EMBL/GenBank/DDBJ databases">
        <title>Evolutionary Origins and Diversification of the Mycorrhizal Mutualists.</title>
        <authorList>
            <consortium name="DOE Joint Genome Institute"/>
            <consortium name="Mycorrhizal Genomics Consortium"/>
            <person name="Kohler A."/>
            <person name="Kuo A."/>
            <person name="Nagy L.G."/>
            <person name="Floudas D."/>
            <person name="Copeland A."/>
            <person name="Barry K.W."/>
            <person name="Cichocki N."/>
            <person name="Veneault-Fourrey C."/>
            <person name="LaButti K."/>
            <person name="Lindquist E.A."/>
            <person name="Lipzen A."/>
            <person name="Lundell T."/>
            <person name="Morin E."/>
            <person name="Murat C."/>
            <person name="Riley R."/>
            <person name="Ohm R."/>
            <person name="Sun H."/>
            <person name="Tunlid A."/>
            <person name="Henrissat B."/>
            <person name="Grigoriev I.V."/>
            <person name="Hibbett D.S."/>
            <person name="Martin F."/>
        </authorList>
    </citation>
    <scope>NUCLEOTIDE SEQUENCE [LARGE SCALE GENOMIC DNA]</scope>
    <source>
        <strain evidence="2">F 1598</strain>
    </source>
</reference>
<name>A0A0C3G0B9_PILCF</name>